<proteinExistence type="predicted"/>
<protein>
    <submittedName>
        <fullName evidence="1">Uncharacterized protein</fullName>
    </submittedName>
</protein>
<organism evidence="1 2">
    <name type="scientific">Sorghum bicolor</name>
    <name type="common">Sorghum</name>
    <name type="synonym">Sorghum vulgare</name>
    <dbReference type="NCBI Taxonomy" id="4558"/>
    <lineage>
        <taxon>Eukaryota</taxon>
        <taxon>Viridiplantae</taxon>
        <taxon>Streptophyta</taxon>
        <taxon>Embryophyta</taxon>
        <taxon>Tracheophyta</taxon>
        <taxon>Spermatophyta</taxon>
        <taxon>Magnoliopsida</taxon>
        <taxon>Liliopsida</taxon>
        <taxon>Poales</taxon>
        <taxon>Poaceae</taxon>
        <taxon>PACMAD clade</taxon>
        <taxon>Panicoideae</taxon>
        <taxon>Andropogonodae</taxon>
        <taxon>Andropogoneae</taxon>
        <taxon>Sorghinae</taxon>
        <taxon>Sorghum</taxon>
    </lineage>
</organism>
<keyword evidence="2" id="KW-1185">Reference proteome</keyword>
<gene>
    <name evidence="1" type="ORF">SORBI_3009G139100</name>
</gene>
<evidence type="ECO:0000313" key="1">
    <source>
        <dbReference type="EMBL" id="KXG22014.1"/>
    </source>
</evidence>
<sequence length="71" mass="8396">MSNLCIYRYGHLEDRIWQHVYGLLDLLSTVLIQRAVMNLSKEQKKSRLWRCSIINKVSSKQSRRTQGSQMV</sequence>
<dbReference type="AlphaFoldDB" id="A0A1B6P8G2"/>
<reference evidence="2" key="2">
    <citation type="journal article" date="2018" name="Plant J.">
        <title>The Sorghum bicolor reference genome: improved assembly, gene annotations, a transcriptome atlas, and signatures of genome organization.</title>
        <authorList>
            <person name="McCormick R.F."/>
            <person name="Truong S.K."/>
            <person name="Sreedasyam A."/>
            <person name="Jenkins J."/>
            <person name="Shu S."/>
            <person name="Sims D."/>
            <person name="Kennedy M."/>
            <person name="Amirebrahimi M."/>
            <person name="Weers B.D."/>
            <person name="McKinley B."/>
            <person name="Mattison A."/>
            <person name="Morishige D.T."/>
            <person name="Grimwood J."/>
            <person name="Schmutz J."/>
            <person name="Mullet J.E."/>
        </authorList>
    </citation>
    <scope>NUCLEOTIDE SEQUENCE [LARGE SCALE GENOMIC DNA]</scope>
    <source>
        <strain evidence="2">cv. BTx623</strain>
    </source>
</reference>
<dbReference type="EMBL" id="CM000768">
    <property type="protein sequence ID" value="KXG22014.1"/>
    <property type="molecule type" value="Genomic_DNA"/>
</dbReference>
<accession>A0A1B6P8G2</accession>
<evidence type="ECO:0000313" key="2">
    <source>
        <dbReference type="Proteomes" id="UP000000768"/>
    </source>
</evidence>
<reference evidence="1 2" key="1">
    <citation type="journal article" date="2009" name="Nature">
        <title>The Sorghum bicolor genome and the diversification of grasses.</title>
        <authorList>
            <person name="Paterson A.H."/>
            <person name="Bowers J.E."/>
            <person name="Bruggmann R."/>
            <person name="Dubchak I."/>
            <person name="Grimwood J."/>
            <person name="Gundlach H."/>
            <person name="Haberer G."/>
            <person name="Hellsten U."/>
            <person name="Mitros T."/>
            <person name="Poliakov A."/>
            <person name="Schmutz J."/>
            <person name="Spannagl M."/>
            <person name="Tang H."/>
            <person name="Wang X."/>
            <person name="Wicker T."/>
            <person name="Bharti A.K."/>
            <person name="Chapman J."/>
            <person name="Feltus F.A."/>
            <person name="Gowik U."/>
            <person name="Grigoriev I.V."/>
            <person name="Lyons E."/>
            <person name="Maher C.A."/>
            <person name="Martis M."/>
            <person name="Narechania A."/>
            <person name="Otillar R.P."/>
            <person name="Penning B.W."/>
            <person name="Salamov A.A."/>
            <person name="Wang Y."/>
            <person name="Zhang L."/>
            <person name="Carpita N.C."/>
            <person name="Freeling M."/>
            <person name="Gingle A.R."/>
            <person name="Hash C.T."/>
            <person name="Keller B."/>
            <person name="Klein P."/>
            <person name="Kresovich S."/>
            <person name="McCann M.C."/>
            <person name="Ming R."/>
            <person name="Peterson D.G."/>
            <person name="Mehboob-ur-Rahman"/>
            <person name="Ware D."/>
            <person name="Westhoff P."/>
            <person name="Mayer K.F."/>
            <person name="Messing J."/>
            <person name="Rokhsar D.S."/>
        </authorList>
    </citation>
    <scope>NUCLEOTIDE SEQUENCE [LARGE SCALE GENOMIC DNA]</scope>
    <source>
        <strain evidence="2">cv. BTx623</strain>
    </source>
</reference>
<dbReference type="InParanoid" id="A0A1B6P8G2"/>
<name>A0A1B6P8G2_SORBI</name>
<dbReference type="Gramene" id="KXG22014">
    <property type="protein sequence ID" value="KXG22014"/>
    <property type="gene ID" value="SORBI_3009G139100"/>
</dbReference>
<dbReference type="Proteomes" id="UP000000768">
    <property type="component" value="Chromosome 9"/>
</dbReference>